<dbReference type="InterPro" id="IPR036236">
    <property type="entry name" value="Znf_C2H2_sf"/>
</dbReference>
<reference evidence="7 8" key="1">
    <citation type="journal article" date="2020" name="Cell">
        <title>Large-Scale Comparative Analyses of Tick Genomes Elucidate Their Genetic Diversity and Vector Capacities.</title>
        <authorList>
            <consortium name="Tick Genome and Microbiome Consortium (TIGMIC)"/>
            <person name="Jia N."/>
            <person name="Wang J."/>
            <person name="Shi W."/>
            <person name="Du L."/>
            <person name="Sun Y."/>
            <person name="Zhan W."/>
            <person name="Jiang J.F."/>
            <person name="Wang Q."/>
            <person name="Zhang B."/>
            <person name="Ji P."/>
            <person name="Bell-Sakyi L."/>
            <person name="Cui X.M."/>
            <person name="Yuan T.T."/>
            <person name="Jiang B.G."/>
            <person name="Yang W.F."/>
            <person name="Lam T.T."/>
            <person name="Chang Q.C."/>
            <person name="Ding S.J."/>
            <person name="Wang X.J."/>
            <person name="Zhu J.G."/>
            <person name="Ruan X.D."/>
            <person name="Zhao L."/>
            <person name="Wei J.T."/>
            <person name="Ye R.Z."/>
            <person name="Que T.C."/>
            <person name="Du C.H."/>
            <person name="Zhou Y.H."/>
            <person name="Cheng J.X."/>
            <person name="Dai P.F."/>
            <person name="Guo W.B."/>
            <person name="Han X.H."/>
            <person name="Huang E.J."/>
            <person name="Li L.F."/>
            <person name="Wei W."/>
            <person name="Gao Y.C."/>
            <person name="Liu J.Z."/>
            <person name="Shao H.Z."/>
            <person name="Wang X."/>
            <person name="Wang C.C."/>
            <person name="Yang T.C."/>
            <person name="Huo Q.B."/>
            <person name="Li W."/>
            <person name="Chen H.Y."/>
            <person name="Chen S.E."/>
            <person name="Zhou L.G."/>
            <person name="Ni X.B."/>
            <person name="Tian J.H."/>
            <person name="Sheng Y."/>
            <person name="Liu T."/>
            <person name="Pan Y.S."/>
            <person name="Xia L.Y."/>
            <person name="Li J."/>
            <person name="Zhao F."/>
            <person name="Cao W.C."/>
        </authorList>
    </citation>
    <scope>NUCLEOTIDE SEQUENCE [LARGE SCALE GENOMIC DNA]</scope>
    <source>
        <strain evidence="7">HaeL-2018</strain>
    </source>
</reference>
<dbReference type="Gene3D" id="1.10.1410.40">
    <property type="match status" value="1"/>
</dbReference>
<feature type="compositionally biased region" description="Low complexity" evidence="5">
    <location>
        <begin position="911"/>
        <end position="926"/>
    </location>
</feature>
<dbReference type="InterPro" id="IPR013087">
    <property type="entry name" value="Znf_C2H2_type"/>
</dbReference>
<feature type="compositionally biased region" description="Basic and acidic residues" evidence="5">
    <location>
        <begin position="580"/>
        <end position="591"/>
    </location>
</feature>
<dbReference type="InterPro" id="IPR049401">
    <property type="entry name" value="DZF_dom_N"/>
</dbReference>
<evidence type="ECO:0000256" key="2">
    <source>
        <dbReference type="ARBA" id="ARBA00022473"/>
    </source>
</evidence>
<evidence type="ECO:0000256" key="5">
    <source>
        <dbReference type="SAM" id="MobiDB-lite"/>
    </source>
</evidence>
<dbReference type="EMBL" id="JABSTR010000005">
    <property type="protein sequence ID" value="KAH9369782.1"/>
    <property type="molecule type" value="Genomic_DNA"/>
</dbReference>
<sequence length="926" mass="99011">MLFVVKVNQACSIKTPSRYQILQRKQKEEETFFFFSSVVLSLGTYPAAAGQTGYTMQHAASPQQFGARAAPTYGAYDGHNAAAAAAATAFHYAPRQQTSYDKGSQGGYYGQGQVSTAYGSAAATTGAAESVSSSYAAQPTAKSSFASAYRTPPSKGSQPGGPPQAAAGAAGGSAATYLYSGYSSSYGAQNSSSGGYHGGAKVSWNSGGGGGPPAGGPGPVPYSKRPGPFPNKLNKPKPPPKAPQLHYCEVCKISCAGPQTYKEHLEGQKHKKKEAALKSNGTAGTPPLPRGGTALRCELCDVTCTGSDAYAAHIRGAKHQKVVKLHTKLGKPIPSTEPVGADGAAGAAATAAKPAAASAEAAEAVEDGAADALKDDKGAEPVGQDYIEEMRNDEGKVISFQCKLCECRFNDPNAKEMHMKGRRHRLQYKKKVNPDLVVDIKPSLRQRKLQEERLRRQLKEDFWKREEDRWRAEMRMMEEEERLYWEERRRFEDEMDRCRYFGRGPMGPMPPWGPPGPMMGGGPPGPMPMPRRPDSVDDRHVMAKHSMIYPKEEDLGQVQRMVTNTEKALKLVSDSLAETTEPKPEAEKPAEDAAAAAKKPEEGKKEERLLKGVMRVGVLAKGLLLAGDLTVGLVVMCSEKPGRTLLARVAALLPKHLAAVSPDDKYEVRASPQDAAVSVSNNSDPKVTVWVTLTSPVVRDGEAATNGTGSPGARFIIHTSYSPASLCRTGQPLVGWGVVGTVPSTAHPKWHDNVASGLQSCVMVIRILRDLCNRVPTWSTLHSWALELLVEKVLSSASQPLAPGDALRRVLEAVAGGLLLPGSPGLLDPCEREPVDALAGLTDQAREDITASAQHALRLVAFRQIHKVLGMDPLPPPKFARNLLNRKRRRDGEAADHEGADGKKDKKDEATPPAAAAKTEPPAAKA</sequence>
<dbReference type="GO" id="GO:0003727">
    <property type="term" value="F:single-stranded RNA binding"/>
    <property type="evidence" value="ECO:0007669"/>
    <property type="project" value="TreeGrafter"/>
</dbReference>
<comment type="subcellular location">
    <subcellularLocation>
        <location evidence="1">Nucleus</location>
    </subcellularLocation>
</comment>
<feature type="region of interest" description="Disordered" evidence="5">
    <location>
        <begin position="268"/>
        <end position="289"/>
    </location>
</feature>
<dbReference type="GO" id="GO:0003725">
    <property type="term" value="F:double-stranded RNA binding"/>
    <property type="evidence" value="ECO:0007669"/>
    <property type="project" value="TreeGrafter"/>
</dbReference>
<dbReference type="FunFam" id="3.30.160.60:FF:000153">
    <property type="entry name" value="Zinc finger RNA-binding protein 2"/>
    <property type="match status" value="1"/>
</dbReference>
<dbReference type="OMA" id="HDYVEEX"/>
<feature type="region of interest" description="Disordered" evidence="5">
    <location>
        <begin position="146"/>
        <end position="169"/>
    </location>
</feature>
<dbReference type="PANTHER" id="PTHR45762:SF3">
    <property type="entry name" value="ZINC-FINGER PROTEIN AT 72D, ISOFORM B"/>
    <property type="match status" value="1"/>
</dbReference>
<dbReference type="PANTHER" id="PTHR45762">
    <property type="entry name" value="ZINC FINGER RNA-BINDING PROTEIN"/>
    <property type="match status" value="1"/>
</dbReference>
<name>A0A9J6FUD3_HAELO</name>
<dbReference type="GO" id="GO:0008270">
    <property type="term" value="F:zinc ion binding"/>
    <property type="evidence" value="ECO:0007669"/>
    <property type="project" value="InterPro"/>
</dbReference>
<accession>A0A9J6FUD3</accession>
<dbReference type="Gene3D" id="3.30.460.10">
    <property type="entry name" value="Beta Polymerase, domain 2"/>
    <property type="match status" value="1"/>
</dbReference>
<dbReference type="InterPro" id="IPR049402">
    <property type="entry name" value="DZF_dom_C"/>
</dbReference>
<dbReference type="Pfam" id="PF20965">
    <property type="entry name" value="DZF_C"/>
    <property type="match status" value="1"/>
</dbReference>
<gene>
    <name evidence="7" type="ORF">HPB48_011631</name>
</gene>
<dbReference type="InterPro" id="IPR003604">
    <property type="entry name" value="Matrin/U1-like-C_Znf_C2H2"/>
</dbReference>
<dbReference type="FunFam" id="3.30.160.60:FF:002080">
    <property type="entry name" value="Zinc finger RNA-binding protein"/>
    <property type="match status" value="1"/>
</dbReference>
<dbReference type="Pfam" id="PF12874">
    <property type="entry name" value="zf-met"/>
    <property type="match status" value="3"/>
</dbReference>
<dbReference type="FunFam" id="1.10.1410.40:FF:000001">
    <property type="entry name" value="interleukin enhancer-binding factor 3 isoform X1"/>
    <property type="match status" value="1"/>
</dbReference>
<feature type="compositionally biased region" description="Basic and acidic residues" evidence="5">
    <location>
        <begin position="890"/>
        <end position="910"/>
    </location>
</feature>
<proteinExistence type="predicted"/>
<feature type="compositionally biased region" description="Low complexity" evidence="5">
    <location>
        <begin position="152"/>
        <end position="169"/>
    </location>
</feature>
<dbReference type="GO" id="GO:0071011">
    <property type="term" value="C:precatalytic spliceosome"/>
    <property type="evidence" value="ECO:0007669"/>
    <property type="project" value="TreeGrafter"/>
</dbReference>
<dbReference type="Proteomes" id="UP000821853">
    <property type="component" value="Chromosome 3"/>
</dbReference>
<dbReference type="PROSITE" id="PS00028">
    <property type="entry name" value="ZINC_FINGER_C2H2_1"/>
    <property type="match status" value="1"/>
</dbReference>
<evidence type="ECO:0000313" key="8">
    <source>
        <dbReference type="Proteomes" id="UP000821853"/>
    </source>
</evidence>
<dbReference type="SMART" id="SM00355">
    <property type="entry name" value="ZnF_C2H2"/>
    <property type="match status" value="3"/>
</dbReference>
<dbReference type="OrthoDB" id="8898434at2759"/>
<evidence type="ECO:0000259" key="6">
    <source>
        <dbReference type="PROSITE" id="PS51703"/>
    </source>
</evidence>
<dbReference type="InterPro" id="IPR043519">
    <property type="entry name" value="NT_sf"/>
</dbReference>
<keyword evidence="2" id="KW-0217">Developmental protein</keyword>
<evidence type="ECO:0000256" key="3">
    <source>
        <dbReference type="ARBA" id="ARBA00023242"/>
    </source>
</evidence>
<keyword evidence="8" id="KW-1185">Reference proteome</keyword>
<protein>
    <recommendedName>
        <fullName evidence="4">Zinc finger RNA-binding protein</fullName>
    </recommendedName>
</protein>
<dbReference type="Pfam" id="PF07528">
    <property type="entry name" value="DZF_N"/>
    <property type="match status" value="1"/>
</dbReference>
<feature type="region of interest" description="Disordered" evidence="5">
    <location>
        <begin position="207"/>
        <end position="240"/>
    </location>
</feature>
<dbReference type="AlphaFoldDB" id="A0A9J6FUD3"/>
<feature type="region of interest" description="Disordered" evidence="5">
    <location>
        <begin position="576"/>
        <end position="604"/>
    </location>
</feature>
<dbReference type="SMART" id="SM00572">
    <property type="entry name" value="DZF"/>
    <property type="match status" value="1"/>
</dbReference>
<evidence type="ECO:0000313" key="7">
    <source>
        <dbReference type="EMBL" id="KAH9369782.1"/>
    </source>
</evidence>
<comment type="caution">
    <text evidence="7">The sequence shown here is derived from an EMBL/GenBank/DDBJ whole genome shotgun (WGS) entry which is preliminary data.</text>
</comment>
<evidence type="ECO:0000256" key="1">
    <source>
        <dbReference type="ARBA" id="ARBA00004123"/>
    </source>
</evidence>
<feature type="region of interest" description="Disordered" evidence="5">
    <location>
        <begin position="876"/>
        <end position="926"/>
    </location>
</feature>
<dbReference type="FunFam" id="3.30.160.60:FF:000210">
    <property type="entry name" value="Zinc finger RNA-binding protein 2"/>
    <property type="match status" value="1"/>
</dbReference>
<dbReference type="Gene3D" id="3.30.160.60">
    <property type="entry name" value="Classic Zinc Finger"/>
    <property type="match status" value="3"/>
</dbReference>
<keyword evidence="3" id="KW-0539">Nucleus</keyword>
<dbReference type="VEuPathDB" id="VectorBase:HLOH_041355"/>
<dbReference type="PROSITE" id="PS51703">
    <property type="entry name" value="DZF"/>
    <property type="match status" value="1"/>
</dbReference>
<dbReference type="SMART" id="SM00451">
    <property type="entry name" value="ZnF_U1"/>
    <property type="match status" value="3"/>
</dbReference>
<dbReference type="InterPro" id="IPR006561">
    <property type="entry name" value="DZF_dom"/>
</dbReference>
<organism evidence="7 8">
    <name type="scientific">Haemaphysalis longicornis</name>
    <name type="common">Bush tick</name>
    <dbReference type="NCBI Taxonomy" id="44386"/>
    <lineage>
        <taxon>Eukaryota</taxon>
        <taxon>Metazoa</taxon>
        <taxon>Ecdysozoa</taxon>
        <taxon>Arthropoda</taxon>
        <taxon>Chelicerata</taxon>
        <taxon>Arachnida</taxon>
        <taxon>Acari</taxon>
        <taxon>Parasitiformes</taxon>
        <taxon>Ixodida</taxon>
        <taxon>Ixodoidea</taxon>
        <taxon>Ixodidae</taxon>
        <taxon>Haemaphysalinae</taxon>
        <taxon>Haemaphysalis</taxon>
    </lineage>
</organism>
<dbReference type="SUPFAM" id="SSF57667">
    <property type="entry name" value="beta-beta-alpha zinc fingers"/>
    <property type="match status" value="3"/>
</dbReference>
<evidence type="ECO:0000256" key="4">
    <source>
        <dbReference type="ARBA" id="ARBA00041195"/>
    </source>
</evidence>
<feature type="domain" description="DZF" evidence="6">
    <location>
        <begin position="516"/>
        <end position="910"/>
    </location>
</feature>